<dbReference type="Pfam" id="PF02482">
    <property type="entry name" value="Ribosomal_S30AE"/>
    <property type="match status" value="1"/>
</dbReference>
<accession>A0A4R6UB38</accession>
<protein>
    <submittedName>
        <fullName evidence="1">Sigma 54 modulation/S30EA-like ribosomal protein</fullName>
    </submittedName>
</protein>
<gene>
    <name evidence="1" type="ORF">DFR43_105101</name>
</gene>
<dbReference type="Proteomes" id="UP000295510">
    <property type="component" value="Unassembled WGS sequence"/>
</dbReference>
<dbReference type="EMBL" id="SNYL01000005">
    <property type="protein sequence ID" value="TDQ43751.1"/>
    <property type="molecule type" value="Genomic_DNA"/>
</dbReference>
<sequence length="113" mass="12459">MQIQLNTDTSVQGSDSMAEWAQRELTDRLARFRDHITRVEVHLSDINGAKGGEMDKRCVLEVRLAGRQPMAVTHVASKVADALTGACDKLLSALDTAIGRERDAKRRETIRGA</sequence>
<evidence type="ECO:0000313" key="1">
    <source>
        <dbReference type="EMBL" id="TDQ43751.1"/>
    </source>
</evidence>
<dbReference type="OrthoDB" id="121633at2"/>
<proteinExistence type="predicted"/>
<keyword evidence="1" id="KW-0687">Ribonucleoprotein</keyword>
<dbReference type="RefSeq" id="WP_133596569.1">
    <property type="nucleotide sequence ID" value="NZ_SNYL01000005.1"/>
</dbReference>
<dbReference type="Gene3D" id="3.30.160.100">
    <property type="entry name" value="Ribosome hibernation promotion factor-like"/>
    <property type="match status" value="1"/>
</dbReference>
<name>A0A4R6UB38_9BURK</name>
<dbReference type="SUPFAM" id="SSF69754">
    <property type="entry name" value="Ribosome binding protein Y (YfiA homologue)"/>
    <property type="match status" value="1"/>
</dbReference>
<dbReference type="AlphaFoldDB" id="A0A4R6UB38"/>
<dbReference type="InterPro" id="IPR036567">
    <property type="entry name" value="RHF-like"/>
</dbReference>
<reference evidence="1 2" key="1">
    <citation type="submission" date="2019-03" db="EMBL/GenBank/DDBJ databases">
        <title>Genomic Encyclopedia of Type Strains, Phase IV (KMG-IV): sequencing the most valuable type-strain genomes for metagenomic binning, comparative biology and taxonomic classification.</title>
        <authorList>
            <person name="Goeker M."/>
        </authorList>
    </citation>
    <scope>NUCLEOTIDE SEQUENCE [LARGE SCALE GENOMIC DNA]</scope>
    <source>
        <strain evidence="1 2">DSM 19605</strain>
    </source>
</reference>
<organism evidence="1 2">
    <name type="scientific">Tepidicella xavieri</name>
    <dbReference type="NCBI Taxonomy" id="360241"/>
    <lineage>
        <taxon>Bacteria</taxon>
        <taxon>Pseudomonadati</taxon>
        <taxon>Pseudomonadota</taxon>
        <taxon>Betaproteobacteria</taxon>
        <taxon>Burkholderiales</taxon>
        <taxon>Tepidicella</taxon>
    </lineage>
</organism>
<evidence type="ECO:0000313" key="2">
    <source>
        <dbReference type="Proteomes" id="UP000295510"/>
    </source>
</evidence>
<dbReference type="GO" id="GO:0005840">
    <property type="term" value="C:ribosome"/>
    <property type="evidence" value="ECO:0007669"/>
    <property type="project" value="UniProtKB-KW"/>
</dbReference>
<keyword evidence="1" id="KW-0689">Ribosomal protein</keyword>
<keyword evidence="2" id="KW-1185">Reference proteome</keyword>
<comment type="caution">
    <text evidence="1">The sequence shown here is derived from an EMBL/GenBank/DDBJ whole genome shotgun (WGS) entry which is preliminary data.</text>
</comment>
<dbReference type="InterPro" id="IPR003489">
    <property type="entry name" value="RHF/RaiA"/>
</dbReference>